<accession>A0A8J5GXY0</accession>
<comment type="caution">
    <text evidence="3">The sequence shown here is derived from an EMBL/GenBank/DDBJ whole genome shotgun (WGS) entry which is preliminary data.</text>
</comment>
<evidence type="ECO:0000256" key="2">
    <source>
        <dbReference type="PROSITE-ProRule" id="PRU00708"/>
    </source>
</evidence>
<dbReference type="NCBIfam" id="TIGR00756">
    <property type="entry name" value="PPR"/>
    <property type="match status" value="4"/>
</dbReference>
<dbReference type="Pfam" id="PF13041">
    <property type="entry name" value="PPR_2"/>
    <property type="match status" value="3"/>
</dbReference>
<dbReference type="Gene3D" id="1.25.40.10">
    <property type="entry name" value="Tetratricopeptide repeat domain"/>
    <property type="match status" value="4"/>
</dbReference>
<feature type="repeat" description="PPR" evidence="2">
    <location>
        <begin position="499"/>
        <end position="533"/>
    </location>
</feature>
<protein>
    <recommendedName>
        <fullName evidence="5">Pentatricopeptide repeat-containing protein</fullName>
    </recommendedName>
</protein>
<dbReference type="GO" id="GO:0003723">
    <property type="term" value="F:RNA binding"/>
    <property type="evidence" value="ECO:0007669"/>
    <property type="project" value="InterPro"/>
</dbReference>
<reference evidence="3 4" key="1">
    <citation type="submission" date="2020-08" db="EMBL/GenBank/DDBJ databases">
        <title>Plant Genome Project.</title>
        <authorList>
            <person name="Zhang R.-G."/>
        </authorList>
    </citation>
    <scope>NUCLEOTIDE SEQUENCE [LARGE SCALE GENOMIC DNA]</scope>
    <source>
        <tissue evidence="3">Rhizome</tissue>
    </source>
</reference>
<dbReference type="InterPro" id="IPR046960">
    <property type="entry name" value="PPR_At4g14850-like_plant"/>
</dbReference>
<evidence type="ECO:0000313" key="3">
    <source>
        <dbReference type="EMBL" id="KAG6516954.1"/>
    </source>
</evidence>
<dbReference type="Pfam" id="PF01535">
    <property type="entry name" value="PPR"/>
    <property type="match status" value="2"/>
</dbReference>
<dbReference type="EMBL" id="JACMSC010000006">
    <property type="protein sequence ID" value="KAG6516954.1"/>
    <property type="molecule type" value="Genomic_DNA"/>
</dbReference>
<gene>
    <name evidence="3" type="ORF">ZIOFF_020330</name>
</gene>
<organism evidence="3 4">
    <name type="scientific">Zingiber officinale</name>
    <name type="common">Ginger</name>
    <name type="synonym">Amomum zingiber</name>
    <dbReference type="NCBI Taxonomy" id="94328"/>
    <lineage>
        <taxon>Eukaryota</taxon>
        <taxon>Viridiplantae</taxon>
        <taxon>Streptophyta</taxon>
        <taxon>Embryophyta</taxon>
        <taxon>Tracheophyta</taxon>
        <taxon>Spermatophyta</taxon>
        <taxon>Magnoliopsida</taxon>
        <taxon>Liliopsida</taxon>
        <taxon>Zingiberales</taxon>
        <taxon>Zingiberaceae</taxon>
        <taxon>Zingiber</taxon>
    </lineage>
</organism>
<proteinExistence type="predicted"/>
<name>A0A8J5GXY0_ZINOF</name>
<dbReference type="PROSITE" id="PS51375">
    <property type="entry name" value="PPR"/>
    <property type="match status" value="4"/>
</dbReference>
<dbReference type="FunFam" id="1.25.40.10:FF:000090">
    <property type="entry name" value="Pentatricopeptide repeat-containing protein, chloroplastic"/>
    <property type="match status" value="1"/>
</dbReference>
<dbReference type="GO" id="GO:0009451">
    <property type="term" value="P:RNA modification"/>
    <property type="evidence" value="ECO:0007669"/>
    <property type="project" value="InterPro"/>
</dbReference>
<feature type="repeat" description="PPR" evidence="2">
    <location>
        <begin position="468"/>
        <end position="498"/>
    </location>
</feature>
<dbReference type="Proteomes" id="UP000734854">
    <property type="component" value="Unassembled WGS sequence"/>
</dbReference>
<feature type="repeat" description="PPR" evidence="2">
    <location>
        <begin position="193"/>
        <end position="227"/>
    </location>
</feature>
<evidence type="ECO:0008006" key="5">
    <source>
        <dbReference type="Google" id="ProtNLM"/>
    </source>
</evidence>
<keyword evidence="4" id="KW-1185">Reference proteome</keyword>
<dbReference type="InterPro" id="IPR002885">
    <property type="entry name" value="PPR_rpt"/>
</dbReference>
<dbReference type="InterPro" id="IPR046848">
    <property type="entry name" value="E_motif"/>
</dbReference>
<dbReference type="InterPro" id="IPR011990">
    <property type="entry name" value="TPR-like_helical_dom_sf"/>
</dbReference>
<dbReference type="PANTHER" id="PTHR47926:SF417">
    <property type="entry name" value="PENTACOTRIPEPTIDE-REPEAT REGION OF PRORP DOMAIN-CONTAINING PROTEIN"/>
    <property type="match status" value="1"/>
</dbReference>
<dbReference type="Pfam" id="PF20431">
    <property type="entry name" value="E_motif"/>
    <property type="match status" value="1"/>
</dbReference>
<sequence length="677" mass="75497">MKRLLFESDACQCFSSALPHEEDAVIHLMQQKISNAGYDIEFTTKSLVMISQNQTGFALGTLARRTFDLSPHNSPTSKFWSPSHGFLPPPLPSFLFQPEPQFLTLGKFRGRRGVLNSFIFNSTSPSPPSAYSLLLQLCTDSCGSDNGLTLHDHLIPVRRDADLHTGRKFIMFHAQVGNLTMARRLFDKMPYRNVVIWTALISGYARCGQAMEALELFSLMRSSGFSGNQFTYGSVLRACTSLGFISNGQQIHGCITKSRFEDNLIVQTALINMHLKCGSVADAGHLFARMEKKDVVTWNSMIGGCAVRGLRDDAFKIFGSMIREGVRPDQFTFANILRACSAARVQLHVDQIHASIIKLGLESHAMLSGPLIDAYAKCKNLDEATKLYNSIVDRDLISATALITGYASDNRFCRKSMDIFHQINRMGNRIDKVMICAMFNVCANAPDLNFGRQIHAYMRKIHFDFDYDTALGNALIDMYAKSGELHDASSAFEEMREKDVISWTSLITGYGKNGCGENAVKLFSKMEANEVKPNGVTFLALIFSCSHSGLVIKGLEYLNLMVKKYHIKPREEHYSCIVDLLARGGLLKEAYDLVYKMDIKPNASLWGAVLGACSLYGHTSLGEVAGGYLLTLFPERSVNYVVLANIYTAAGLWDSAWRTRKMMEDRSEKKDSGYTYI</sequence>
<keyword evidence="1" id="KW-0677">Repeat</keyword>
<dbReference type="PANTHER" id="PTHR47926">
    <property type="entry name" value="PENTATRICOPEPTIDE REPEAT-CONTAINING PROTEIN"/>
    <property type="match status" value="1"/>
</dbReference>
<feature type="repeat" description="PPR" evidence="2">
    <location>
        <begin position="294"/>
        <end position="328"/>
    </location>
</feature>
<dbReference type="FunFam" id="1.25.40.10:FF:000344">
    <property type="entry name" value="Pentatricopeptide repeat-containing protein"/>
    <property type="match status" value="1"/>
</dbReference>
<dbReference type="AlphaFoldDB" id="A0A8J5GXY0"/>
<evidence type="ECO:0000313" key="4">
    <source>
        <dbReference type="Proteomes" id="UP000734854"/>
    </source>
</evidence>
<evidence type="ECO:0000256" key="1">
    <source>
        <dbReference type="ARBA" id="ARBA00022737"/>
    </source>
</evidence>